<dbReference type="InterPro" id="IPR011051">
    <property type="entry name" value="RmlC_Cupin_sf"/>
</dbReference>
<dbReference type="Gene3D" id="1.10.10.1320">
    <property type="entry name" value="Anti-sigma factor, zinc-finger domain"/>
    <property type="match status" value="1"/>
</dbReference>
<dbReference type="Pfam" id="PF12973">
    <property type="entry name" value="Cupin_7"/>
    <property type="match status" value="1"/>
</dbReference>
<proteinExistence type="predicted"/>
<dbReference type="RefSeq" id="WP_306101500.1">
    <property type="nucleotide sequence ID" value="NZ_CP162601.1"/>
</dbReference>
<dbReference type="InterPro" id="IPR012807">
    <property type="entry name" value="Anti-sigma_ChrR"/>
</dbReference>
<evidence type="ECO:0000313" key="2">
    <source>
        <dbReference type="EMBL" id="XDK25841.1"/>
    </source>
</evidence>
<name>A0AB39HC14_9VIBR</name>
<dbReference type="SUPFAM" id="SSF51182">
    <property type="entry name" value="RmlC-like cupins"/>
    <property type="match status" value="1"/>
</dbReference>
<dbReference type="AlphaFoldDB" id="A0AB39HC14"/>
<evidence type="ECO:0000259" key="1">
    <source>
        <dbReference type="Pfam" id="PF12973"/>
    </source>
</evidence>
<dbReference type="InterPro" id="IPR014710">
    <property type="entry name" value="RmlC-like_jellyroll"/>
</dbReference>
<reference evidence="2" key="1">
    <citation type="submission" date="2024-07" db="EMBL/GenBank/DDBJ databases">
        <title>Genome Analysis of a Potential Novel Vibrio Species Secreting pH- and Thermo-stable Alginate Lyase and its Application in Producing Alginate Oligosaccharides.</title>
        <authorList>
            <person name="Huang H."/>
            <person name="Bao K."/>
        </authorList>
    </citation>
    <scope>NUCLEOTIDE SEQUENCE</scope>
    <source>
        <strain evidence="2">HB236076</strain>
    </source>
</reference>
<dbReference type="Gene3D" id="2.60.120.10">
    <property type="entry name" value="Jelly Rolls"/>
    <property type="match status" value="1"/>
</dbReference>
<gene>
    <name evidence="2" type="ORF">AB0763_04150</name>
</gene>
<sequence length="230" mass="25467">MNNHPQSLMLRAYASGDIDEATALIVATHLESCAECRAQVKAFEQEFAQAAFDTDACLASLNTDDEQNTLCWQDMFDEIVDQPVAAQSAPVKSHFDIDVNGQTFSLPPALQSIRPYIGKWRNFGGKVMSAKIDLGGEHSPMNLLYIAPGVTIPRHTHQGIESTLILHGGFSDEDGHYHQGDMMVRDASIEHSPKTSELEDCLCLTVLTERMVFTQGIARVFNWLGNRVFP</sequence>
<dbReference type="CDD" id="cd20301">
    <property type="entry name" value="cupin_ChrR"/>
    <property type="match status" value="1"/>
</dbReference>
<organism evidence="2">
    <name type="scientific">Vibrio sp. HB236076</name>
    <dbReference type="NCBI Taxonomy" id="3232307"/>
    <lineage>
        <taxon>Bacteria</taxon>
        <taxon>Pseudomonadati</taxon>
        <taxon>Pseudomonadota</taxon>
        <taxon>Gammaproteobacteria</taxon>
        <taxon>Vibrionales</taxon>
        <taxon>Vibrionaceae</taxon>
        <taxon>Vibrio</taxon>
    </lineage>
</organism>
<protein>
    <submittedName>
        <fullName evidence="2">ChrR family anti-sigma-E factor</fullName>
    </submittedName>
</protein>
<dbReference type="NCBIfam" id="TIGR02451">
    <property type="entry name" value="anti_sig_ChrR"/>
    <property type="match status" value="1"/>
</dbReference>
<dbReference type="KEGG" id="vih:AB0763_04150"/>
<feature type="domain" description="ChrR-like cupin" evidence="1">
    <location>
        <begin position="142"/>
        <end position="207"/>
    </location>
</feature>
<dbReference type="InterPro" id="IPR041916">
    <property type="entry name" value="Anti_sigma_zinc_sf"/>
</dbReference>
<dbReference type="EMBL" id="CP162601">
    <property type="protein sequence ID" value="XDK25841.1"/>
    <property type="molecule type" value="Genomic_DNA"/>
</dbReference>
<dbReference type="InterPro" id="IPR025979">
    <property type="entry name" value="ChrR-like_cupin_dom"/>
</dbReference>
<accession>A0AB39HC14</accession>